<dbReference type="RefSeq" id="WP_185818752.1">
    <property type="nucleotide sequence ID" value="NZ_JACMYG010000023.1"/>
</dbReference>
<keyword evidence="2" id="KW-1185">Reference proteome</keyword>
<name>A0A7X1KZ20_9PSED</name>
<dbReference type="AlphaFoldDB" id="A0A7X1KZ20"/>
<sequence>MTVKVTERDDSHMSHEGVAAGIRIWDVHQQDLLEGMFHSESDAHSYRLELETQEQQREVRRA</sequence>
<dbReference type="EMBL" id="JACMYG010000023">
    <property type="protein sequence ID" value="MBC2691987.1"/>
    <property type="molecule type" value="Genomic_DNA"/>
</dbReference>
<comment type="caution">
    <text evidence="1">The sequence shown here is derived from an EMBL/GenBank/DDBJ whole genome shotgun (WGS) entry which is preliminary data.</text>
</comment>
<proteinExistence type="predicted"/>
<evidence type="ECO:0000313" key="2">
    <source>
        <dbReference type="Proteomes" id="UP000526003"/>
    </source>
</evidence>
<accession>A0A7X1KZ20</accession>
<organism evidence="1 2">
    <name type="scientific">Pseudomonas kielensis</name>
    <dbReference type="NCBI Taxonomy" id="2762577"/>
    <lineage>
        <taxon>Bacteria</taxon>
        <taxon>Pseudomonadati</taxon>
        <taxon>Pseudomonadota</taxon>
        <taxon>Gammaproteobacteria</taxon>
        <taxon>Pseudomonadales</taxon>
        <taxon>Pseudomonadaceae</taxon>
        <taxon>Pseudomonas</taxon>
    </lineage>
</organism>
<gene>
    <name evidence="1" type="ORF">H7995_19530</name>
</gene>
<reference evidence="1 2" key="1">
    <citation type="submission" date="2020-08" db="EMBL/GenBank/DDBJ databases">
        <title>Pseudomonas sp. nov.</title>
        <authorList>
            <person name="Gieschler S."/>
            <person name="Fiedler G."/>
            <person name="Brinks E."/>
            <person name="Boehnlein C."/>
            <person name="Franz C.M.A.P."/>
            <person name="Kabisch J."/>
        </authorList>
    </citation>
    <scope>NUCLEOTIDE SEQUENCE [LARGE SCALE GENOMIC DNA]</scope>
    <source>
        <strain evidence="1 2">MBT-1</strain>
    </source>
</reference>
<protein>
    <submittedName>
        <fullName evidence="1">Uncharacterized protein</fullName>
    </submittedName>
</protein>
<dbReference type="Proteomes" id="UP000526003">
    <property type="component" value="Unassembled WGS sequence"/>
</dbReference>
<evidence type="ECO:0000313" key="1">
    <source>
        <dbReference type="EMBL" id="MBC2691987.1"/>
    </source>
</evidence>